<dbReference type="Gene3D" id="2.40.40.10">
    <property type="entry name" value="RlpA-like domain"/>
    <property type="match status" value="1"/>
</dbReference>
<dbReference type="InterPro" id="IPR026044">
    <property type="entry name" value="MltA"/>
</dbReference>
<dbReference type="PROSITE" id="PS51257">
    <property type="entry name" value="PROKAR_LIPOPROTEIN"/>
    <property type="match status" value="1"/>
</dbReference>
<evidence type="ECO:0000256" key="2">
    <source>
        <dbReference type="ARBA" id="ARBA00012587"/>
    </source>
</evidence>
<evidence type="ECO:0000256" key="1">
    <source>
        <dbReference type="ARBA" id="ARBA00001420"/>
    </source>
</evidence>
<evidence type="ECO:0000256" key="5">
    <source>
        <dbReference type="ARBA" id="ARBA00030918"/>
    </source>
</evidence>
<dbReference type="SMART" id="SM00925">
    <property type="entry name" value="MltA"/>
    <property type="match status" value="1"/>
</dbReference>
<sequence length="382" mass="40082">MPLRPVGALALALLLAACASPRGPAPFAPPGPPPSPPPPAPPAPRVLPLSALPGWAQDDHAAAFAAFRDTCQVSRDPAIAAVCRQAKAGPALGPSAARQFLEARFQAERIDGEGVLTAYFAPRYEARRTPSAEFSAPVRPKPADLVTVDGGRLDPGQAGKPAVARQAVGGLEPYPDRTAIEAAPVERALAWMRPEELFLLQVQGSGVLVFEDGRRMKALYAAHNGRPFVGLANPMRERGLLPPDGASAEAIRAWLAANRGPAADELMRLNPRYVFFSLAPDDGREPAGAANVPLPPGRAMAVDPSRHAMGDVFYIDADAPILAGAFPAYRRLVLGLDVGGAIKGAVRGDLYIGSGPAAGVEAGRVRHRLRLYRLRPKVGGGP</sequence>
<dbReference type="Proteomes" id="UP001597237">
    <property type="component" value="Unassembled WGS sequence"/>
</dbReference>
<comment type="catalytic activity">
    <reaction evidence="1">
        <text>Exolytic cleavage of the (1-&gt;4)-beta-glycosidic linkage between N-acetylmuramic acid (MurNAc) and N-acetylglucosamine (GlcNAc) residues in peptidoglycan, from either the reducing or the non-reducing ends of the peptidoglycan chains, with concomitant formation of a 1,6-anhydrobond in the MurNAc residue.</text>
        <dbReference type="EC" id="4.2.2.n1"/>
    </reaction>
</comment>
<dbReference type="InterPro" id="IPR010611">
    <property type="entry name" value="3D_dom"/>
</dbReference>
<proteinExistence type="predicted"/>
<accession>A0ABW4MZ58</accession>
<organism evidence="9 10">
    <name type="scientific">Phenylobacterium terrae</name>
    <dbReference type="NCBI Taxonomy" id="2665495"/>
    <lineage>
        <taxon>Bacteria</taxon>
        <taxon>Pseudomonadati</taxon>
        <taxon>Pseudomonadota</taxon>
        <taxon>Alphaproteobacteria</taxon>
        <taxon>Caulobacterales</taxon>
        <taxon>Caulobacteraceae</taxon>
        <taxon>Phenylobacterium</taxon>
    </lineage>
</organism>
<keyword evidence="7" id="KW-0732">Signal</keyword>
<keyword evidence="3" id="KW-0456">Lyase</keyword>
<evidence type="ECO:0000256" key="7">
    <source>
        <dbReference type="SAM" id="SignalP"/>
    </source>
</evidence>
<feature type="domain" description="Lytic transglycosylase MltA" evidence="8">
    <location>
        <begin position="123"/>
        <end position="277"/>
    </location>
</feature>
<dbReference type="SUPFAM" id="SSF50685">
    <property type="entry name" value="Barwin-like endoglucanases"/>
    <property type="match status" value="1"/>
</dbReference>
<dbReference type="Pfam" id="PF06725">
    <property type="entry name" value="3D"/>
    <property type="match status" value="1"/>
</dbReference>
<dbReference type="EMBL" id="JBHUEY010000001">
    <property type="protein sequence ID" value="MFD1783257.1"/>
    <property type="molecule type" value="Genomic_DNA"/>
</dbReference>
<dbReference type="EC" id="4.2.2.n1" evidence="2"/>
<gene>
    <name evidence="9" type="ORF">ACFSC0_07610</name>
</gene>
<feature type="chain" id="PRO_5046991120" description="peptidoglycan lytic exotransglycosylase" evidence="7">
    <location>
        <begin position="25"/>
        <end position="382"/>
    </location>
</feature>
<comment type="caution">
    <text evidence="9">The sequence shown here is derived from an EMBL/GenBank/DDBJ whole genome shotgun (WGS) entry which is preliminary data.</text>
</comment>
<dbReference type="Pfam" id="PF03562">
    <property type="entry name" value="MltA"/>
    <property type="match status" value="1"/>
</dbReference>
<feature type="signal peptide" evidence="7">
    <location>
        <begin position="1"/>
        <end position="24"/>
    </location>
</feature>
<evidence type="ECO:0000256" key="3">
    <source>
        <dbReference type="ARBA" id="ARBA00023239"/>
    </source>
</evidence>
<evidence type="ECO:0000313" key="9">
    <source>
        <dbReference type="EMBL" id="MFD1783257.1"/>
    </source>
</evidence>
<evidence type="ECO:0000313" key="10">
    <source>
        <dbReference type="Proteomes" id="UP001597237"/>
    </source>
</evidence>
<reference evidence="10" key="1">
    <citation type="journal article" date="2019" name="Int. J. Syst. Evol. Microbiol.">
        <title>The Global Catalogue of Microorganisms (GCM) 10K type strain sequencing project: providing services to taxonomists for standard genome sequencing and annotation.</title>
        <authorList>
            <consortium name="The Broad Institute Genomics Platform"/>
            <consortium name="The Broad Institute Genome Sequencing Center for Infectious Disease"/>
            <person name="Wu L."/>
            <person name="Ma J."/>
        </authorList>
    </citation>
    <scope>NUCLEOTIDE SEQUENCE [LARGE SCALE GENOMIC DNA]</scope>
    <source>
        <strain evidence="10">DFY28</strain>
    </source>
</reference>
<evidence type="ECO:0000256" key="6">
    <source>
        <dbReference type="SAM" id="MobiDB-lite"/>
    </source>
</evidence>
<dbReference type="PANTHER" id="PTHR30124:SF0">
    <property type="entry name" value="MEMBRANE-BOUND LYTIC MUREIN TRANSGLYCOSYLASE A"/>
    <property type="match status" value="1"/>
</dbReference>
<feature type="region of interest" description="Disordered" evidence="6">
    <location>
        <begin position="24"/>
        <end position="45"/>
    </location>
</feature>
<dbReference type="InterPro" id="IPR036908">
    <property type="entry name" value="RlpA-like_sf"/>
</dbReference>
<name>A0ABW4MZ58_9CAUL</name>
<dbReference type="PIRSF" id="PIRSF019422">
    <property type="entry name" value="MltA"/>
    <property type="match status" value="1"/>
</dbReference>
<evidence type="ECO:0000259" key="8">
    <source>
        <dbReference type="SMART" id="SM00925"/>
    </source>
</evidence>
<dbReference type="CDD" id="cd14668">
    <property type="entry name" value="mlta_B"/>
    <property type="match status" value="1"/>
</dbReference>
<keyword evidence="10" id="KW-1185">Reference proteome</keyword>
<dbReference type="CDD" id="cd14485">
    <property type="entry name" value="mltA_like_LT_A"/>
    <property type="match status" value="1"/>
</dbReference>
<evidence type="ECO:0000256" key="4">
    <source>
        <dbReference type="ARBA" id="ARBA00023316"/>
    </source>
</evidence>
<dbReference type="InterPro" id="IPR005300">
    <property type="entry name" value="MltA_B"/>
</dbReference>
<dbReference type="RefSeq" id="WP_377284401.1">
    <property type="nucleotide sequence ID" value="NZ_JBHRSI010000015.1"/>
</dbReference>
<keyword evidence="4" id="KW-0961">Cell wall biogenesis/degradation</keyword>
<dbReference type="PANTHER" id="PTHR30124">
    <property type="entry name" value="MEMBRANE-BOUND LYTIC MUREIN TRANSGLYCOSYLASE A"/>
    <property type="match status" value="1"/>
</dbReference>
<protein>
    <recommendedName>
        <fullName evidence="2">peptidoglycan lytic exotransglycosylase</fullName>
        <ecNumber evidence="2">4.2.2.n1</ecNumber>
    </recommendedName>
    <alternativeName>
        <fullName evidence="5">Murein hydrolase A</fullName>
    </alternativeName>
</protein>
<dbReference type="Gene3D" id="2.40.240.50">
    <property type="entry name" value="Barwin-like endoglucanases"/>
    <property type="match status" value="1"/>
</dbReference>